<comment type="caution">
    <text evidence="14">The sequence shown here is derived from an EMBL/GenBank/DDBJ whole genome shotgun (WGS) entry which is preliminary data.</text>
</comment>
<name>A0A0C2EXR0_9PEZI</name>
<keyword evidence="10" id="KW-0507">mRNA processing</keyword>
<dbReference type="VEuPathDB" id="FungiDB:SPBR_01263"/>
<dbReference type="Proteomes" id="UP000031575">
    <property type="component" value="Unassembled WGS sequence"/>
</dbReference>
<evidence type="ECO:0000259" key="12">
    <source>
        <dbReference type="Pfam" id="PF00076"/>
    </source>
</evidence>
<evidence type="ECO:0000256" key="7">
    <source>
        <dbReference type="ARBA" id="ARBA00023128"/>
    </source>
</evidence>
<sequence length="1095" mass="118408">MLLGRTFRPATRRAWQGQQLWRQAHFQGGRFLSQKHNLSSSLPLSITTALPGFATAATTQLARRARVPPVTSLVLSGRRWETSTTGDDKSGHIASSPGEGIIFLDNVFPLRIGNLLAWRPWRTSADYNDGEISQLLKRFTKDPDSSAPAPSSPPSTPGFMVSIASVLDPVSLVKRAIPDSLDLTVSEIIPRLKDGGVFVKFRHPADTNLEEIESRLAKSLEAHPVRPWFNPLWGCMRAGLVRGVPWLEDLASRVPSSRVRVEFCAPPAASSGSGGVGDASGSANLELSHETLYGLFRRYGKIAEISSLPFDSKTLPRYATIDFMRLRDAVMARSCLHGFVVSGTTRLRTSYEPRARAHHIWDWLTSHPRIVIPILAALLATITVAVFDPIRSFFIRAHVQHSFALRDSQLWKWLQGRTSAFVAYARNSYDTAADNMGIGNGKSRKGPGMNGQDALMTHRRDLLDALRTWLLETSETFIVVQGPRGSGKNELVVDQALKGRKDVLVIDCKPIVEARGESATIKRIATAIGYRPVFSWANNLSSLVDLAVQGTTGVKTGFSETLDEQLSKILQTATSALREVSLDGRHKTDVDADLNEDAYLEAHPERRAVIVLDNFGHRNEDASGPVYDKLAEWAATLVQGNIAHVVFLTSDTSYPKALVKAMPDRVFRQIALGDLSPEVAMNYVLSHLAEKEEEEEEVVAAAGGAEEPQPEQPETPASTAAADIAIDAKKAREKAHELAAQPKQQSILDKVIMPFQKSKADGDDTSKTTTTTDGRDADAAQGALAPPTEKKLTEKAVAKVKGLTSARKTIRVSGEPSTINTAAAKAALGAEGGVPGIISATASQSQVSPEHQDVIRELDGCIGVLGGRLTDLESLVRRLKSGQSPKRAVSEIVEQSASEIIKMFLLSQPKTSSTSSGSGSSSSAPAAAAASSPSSRAWTAEQAWYLVREIGAKGGDICYNDILLSDTFASSNAGIAAIDALAAAELVTVKSFRGRPQSIKAGSPVYLAAFQFLRSDAALAARLDRGVLAEKADTEAKTVAKVEQELALLGTLPKQPQQTIDRMTYLLDKLQASQTKIRTYEVEMARLKKIMSEAT</sequence>
<dbReference type="OrthoDB" id="10267654at2759"/>
<evidence type="ECO:0000256" key="8">
    <source>
        <dbReference type="ARBA" id="ARBA00023136"/>
    </source>
</evidence>
<comment type="subcellular location">
    <subcellularLocation>
        <location evidence="1 10">Mitochondrion inner membrane</location>
        <topology evidence="1 10">Single-pass membrane protein</topology>
    </subcellularLocation>
</comment>
<dbReference type="InterPro" id="IPR035979">
    <property type="entry name" value="RBD_domain_sf"/>
</dbReference>
<dbReference type="InterPro" id="IPR039627">
    <property type="entry name" value="Yme2_C"/>
</dbReference>
<dbReference type="Pfam" id="PF10443">
    <property type="entry name" value="RNA12"/>
    <property type="match status" value="1"/>
</dbReference>
<evidence type="ECO:0000256" key="9">
    <source>
        <dbReference type="ARBA" id="ARBA00025276"/>
    </source>
</evidence>
<proteinExistence type="inferred from homology"/>
<evidence type="ECO:0000259" key="13">
    <source>
        <dbReference type="Pfam" id="PF10443"/>
    </source>
</evidence>
<keyword evidence="4" id="KW-0812">Transmembrane</keyword>
<feature type="region of interest" description="Disordered" evidence="11">
    <location>
        <begin position="756"/>
        <end position="783"/>
    </location>
</feature>
<organism evidence="14 15">
    <name type="scientific">Sporothrix brasiliensis 5110</name>
    <dbReference type="NCBI Taxonomy" id="1398154"/>
    <lineage>
        <taxon>Eukaryota</taxon>
        <taxon>Fungi</taxon>
        <taxon>Dikarya</taxon>
        <taxon>Ascomycota</taxon>
        <taxon>Pezizomycotina</taxon>
        <taxon>Sordariomycetes</taxon>
        <taxon>Sordariomycetidae</taxon>
        <taxon>Ophiostomatales</taxon>
        <taxon>Ophiostomataceae</taxon>
        <taxon>Sporothrix</taxon>
    </lineage>
</organism>
<protein>
    <recommendedName>
        <fullName evidence="3 10">Mitochondrial escape protein 2</fullName>
    </recommendedName>
</protein>
<dbReference type="PANTHER" id="PTHR32198:SF2">
    <property type="entry name" value="MITOCHONDRIAL ESCAPE PROTEIN 2"/>
    <property type="match status" value="1"/>
</dbReference>
<dbReference type="HOGENOM" id="CLU_007861_0_0_1"/>
<gene>
    <name evidence="14" type="ORF">SPBR_01263</name>
</gene>
<evidence type="ECO:0000256" key="6">
    <source>
        <dbReference type="ARBA" id="ARBA00022989"/>
    </source>
</evidence>
<dbReference type="InterPro" id="IPR018850">
    <property type="entry name" value="Mt_escape_2_C"/>
</dbReference>
<feature type="compositionally biased region" description="Low complexity" evidence="11">
    <location>
        <begin position="699"/>
        <end position="719"/>
    </location>
</feature>
<evidence type="ECO:0000256" key="3">
    <source>
        <dbReference type="ARBA" id="ARBA00020222"/>
    </source>
</evidence>
<keyword evidence="10" id="KW-0694">RNA-binding</keyword>
<dbReference type="SUPFAM" id="SSF52540">
    <property type="entry name" value="P-loop containing nucleoside triphosphate hydrolases"/>
    <property type="match status" value="1"/>
</dbReference>
<keyword evidence="5 10" id="KW-0999">Mitochondrion inner membrane</keyword>
<dbReference type="AlphaFoldDB" id="A0A0C2EXR0"/>
<evidence type="ECO:0000256" key="1">
    <source>
        <dbReference type="ARBA" id="ARBA00004434"/>
    </source>
</evidence>
<keyword evidence="6" id="KW-1133">Transmembrane helix</keyword>
<dbReference type="InterPro" id="IPR000504">
    <property type="entry name" value="RRM_dom"/>
</dbReference>
<evidence type="ECO:0000256" key="2">
    <source>
        <dbReference type="ARBA" id="ARBA00010320"/>
    </source>
</evidence>
<evidence type="ECO:0000256" key="4">
    <source>
        <dbReference type="ARBA" id="ARBA00022692"/>
    </source>
</evidence>
<comment type="function">
    <text evidence="9 10">Plays a role in maintaining the mitochondrial genome and in controlling the mtDNA escape. Involved in the regulation of mtDNA nucleotide structure and number. May have a dispensable role in early maturation of pre-rRNA.</text>
</comment>
<evidence type="ECO:0000313" key="15">
    <source>
        <dbReference type="Proteomes" id="UP000031575"/>
    </source>
</evidence>
<keyword evidence="7 10" id="KW-0496">Mitochondrion</keyword>
<feature type="region of interest" description="Disordered" evidence="11">
    <location>
        <begin position="692"/>
        <end position="719"/>
    </location>
</feature>
<evidence type="ECO:0000256" key="5">
    <source>
        <dbReference type="ARBA" id="ARBA00022792"/>
    </source>
</evidence>
<dbReference type="PANTHER" id="PTHR32198">
    <property type="entry name" value="MITOCHONDRIAL ESCAPE PROTEIN 2"/>
    <property type="match status" value="1"/>
</dbReference>
<reference evidence="14 15" key="1">
    <citation type="journal article" date="2014" name="BMC Genomics">
        <title>Comparative genomics of the major fungal agents of human and animal Sporotrichosis: Sporothrix schenckii and Sporothrix brasiliensis.</title>
        <authorList>
            <person name="Teixeira M.M."/>
            <person name="de Almeida L.G."/>
            <person name="Kubitschek-Barreira P."/>
            <person name="Alves F.L."/>
            <person name="Kioshima E.S."/>
            <person name="Abadio A.K."/>
            <person name="Fernandes L."/>
            <person name="Derengowski L.S."/>
            <person name="Ferreira K.S."/>
            <person name="Souza R.C."/>
            <person name="Ruiz J.C."/>
            <person name="de Andrade N.C."/>
            <person name="Paes H.C."/>
            <person name="Nicola A.M."/>
            <person name="Albuquerque P."/>
            <person name="Gerber A.L."/>
            <person name="Martins V.P."/>
            <person name="Peconick L.D."/>
            <person name="Neto A.V."/>
            <person name="Chaucanez C.B."/>
            <person name="Silva P.A."/>
            <person name="Cunha O.L."/>
            <person name="de Oliveira F.F."/>
            <person name="dos Santos T.C."/>
            <person name="Barros A.L."/>
            <person name="Soares M.A."/>
            <person name="de Oliveira L.M."/>
            <person name="Marini M.M."/>
            <person name="Villalobos-Duno H."/>
            <person name="Cunha M.M."/>
            <person name="de Hoog S."/>
            <person name="da Silveira J.F."/>
            <person name="Henrissat B."/>
            <person name="Nino-Vega G.A."/>
            <person name="Cisalpino P.S."/>
            <person name="Mora-Montes H.M."/>
            <person name="Almeida S.R."/>
            <person name="Stajich J.E."/>
            <person name="Lopes-Bezerra L.M."/>
            <person name="Vasconcelos A.T."/>
            <person name="Felipe M.S."/>
        </authorList>
    </citation>
    <scope>NUCLEOTIDE SEQUENCE [LARGE SCALE GENOMIC DNA]</scope>
    <source>
        <strain evidence="14 15">5110</strain>
    </source>
</reference>
<keyword evidence="8" id="KW-0472">Membrane</keyword>
<dbReference type="GO" id="GO:0005743">
    <property type="term" value="C:mitochondrial inner membrane"/>
    <property type="evidence" value="ECO:0007669"/>
    <property type="project" value="UniProtKB-SubCell"/>
</dbReference>
<dbReference type="EMBL" id="AWTV01000007">
    <property type="protein sequence ID" value="KIH91444.1"/>
    <property type="molecule type" value="Genomic_DNA"/>
</dbReference>
<dbReference type="SUPFAM" id="SSF54928">
    <property type="entry name" value="RNA-binding domain, RBD"/>
    <property type="match status" value="1"/>
</dbReference>
<dbReference type="RefSeq" id="XP_040619454.1">
    <property type="nucleotide sequence ID" value="XM_040759574.1"/>
</dbReference>
<feature type="region of interest" description="Disordered" evidence="11">
    <location>
        <begin position="912"/>
        <end position="931"/>
    </location>
</feature>
<keyword evidence="15" id="KW-1185">Reference proteome</keyword>
<dbReference type="InterPro" id="IPR027417">
    <property type="entry name" value="P-loop_NTPase"/>
</dbReference>
<dbReference type="GeneID" id="63674495"/>
<evidence type="ECO:0000313" key="14">
    <source>
        <dbReference type="EMBL" id="KIH91444.1"/>
    </source>
</evidence>
<feature type="domain" description="RRM" evidence="12">
    <location>
        <begin position="286"/>
        <end position="344"/>
    </location>
</feature>
<evidence type="ECO:0000256" key="11">
    <source>
        <dbReference type="SAM" id="MobiDB-lite"/>
    </source>
</evidence>
<feature type="domain" description="Mitochondrial escape protein 2 C-terminal" evidence="13">
    <location>
        <begin position="459"/>
        <end position="1051"/>
    </location>
</feature>
<comment type="similarity">
    <text evidence="2 10">Belongs to the YME2 family.</text>
</comment>
<dbReference type="GO" id="GO:0006397">
    <property type="term" value="P:mRNA processing"/>
    <property type="evidence" value="ECO:0007669"/>
    <property type="project" value="UniProtKB-UniRule"/>
</dbReference>
<accession>A0A0C2EXR0</accession>
<dbReference type="Pfam" id="PF00076">
    <property type="entry name" value="RRM_1"/>
    <property type="match status" value="1"/>
</dbReference>
<evidence type="ECO:0000256" key="10">
    <source>
        <dbReference type="RuleBase" id="RU367108"/>
    </source>
</evidence>
<dbReference type="GO" id="GO:0003723">
    <property type="term" value="F:RNA binding"/>
    <property type="evidence" value="ECO:0007669"/>
    <property type="project" value="UniProtKB-UniRule"/>
</dbReference>